<dbReference type="GO" id="GO:0005737">
    <property type="term" value="C:cytoplasm"/>
    <property type="evidence" value="ECO:0007669"/>
    <property type="project" value="TreeGrafter"/>
</dbReference>
<dbReference type="Gene3D" id="3.30.40.10">
    <property type="entry name" value="Zinc/RING finger domain, C3HC4 (zinc finger)"/>
    <property type="match status" value="1"/>
</dbReference>
<dbReference type="CDD" id="cd15542">
    <property type="entry name" value="PHD_UBR7"/>
    <property type="match status" value="1"/>
</dbReference>
<gene>
    <name evidence="5" type="ORF">Ocin01_04350</name>
</gene>
<dbReference type="GO" id="GO:0008270">
    <property type="term" value="F:zinc ion binding"/>
    <property type="evidence" value="ECO:0007669"/>
    <property type="project" value="UniProtKB-KW"/>
</dbReference>
<dbReference type="Pfam" id="PF02207">
    <property type="entry name" value="zf-UBR"/>
    <property type="match status" value="1"/>
</dbReference>
<keyword evidence="3" id="KW-0862">Zinc</keyword>
<comment type="caution">
    <text evidence="5">The sequence shown here is derived from an EMBL/GenBank/DDBJ whole genome shotgun (WGS) entry which is preliminary data.</text>
</comment>
<name>A0A1D2NBA1_ORCCI</name>
<keyword evidence="1" id="KW-0479">Metal-binding</keyword>
<evidence type="ECO:0000256" key="1">
    <source>
        <dbReference type="ARBA" id="ARBA00022723"/>
    </source>
</evidence>
<dbReference type="AlphaFoldDB" id="A0A1D2NBA1"/>
<evidence type="ECO:0000313" key="5">
    <source>
        <dbReference type="EMBL" id="ODN02345.1"/>
    </source>
</evidence>
<evidence type="ECO:0000259" key="4">
    <source>
        <dbReference type="Pfam" id="PF02207"/>
    </source>
</evidence>
<dbReference type="InterPro" id="IPR011011">
    <property type="entry name" value="Znf_FYVE_PHD"/>
</dbReference>
<evidence type="ECO:0000256" key="3">
    <source>
        <dbReference type="ARBA" id="ARBA00022833"/>
    </source>
</evidence>
<dbReference type="PANTHER" id="PTHR13513:SF9">
    <property type="entry name" value="E3 UBIQUITIN-PROTEIN LIGASE UBR7-RELATED"/>
    <property type="match status" value="1"/>
</dbReference>
<dbReference type="InterPro" id="IPR040204">
    <property type="entry name" value="UBR7"/>
</dbReference>
<dbReference type="PANTHER" id="PTHR13513">
    <property type="entry name" value="E3 UBIQUITIN-PROTEIN LIGASE UBR7"/>
    <property type="match status" value="1"/>
</dbReference>
<dbReference type="EMBL" id="LJIJ01000115">
    <property type="protein sequence ID" value="ODN02345.1"/>
    <property type="molecule type" value="Genomic_DNA"/>
</dbReference>
<keyword evidence="6" id="KW-1185">Reference proteome</keyword>
<organism evidence="5 6">
    <name type="scientific">Orchesella cincta</name>
    <name type="common">Springtail</name>
    <name type="synonym">Podura cincta</name>
    <dbReference type="NCBI Taxonomy" id="48709"/>
    <lineage>
        <taxon>Eukaryota</taxon>
        <taxon>Metazoa</taxon>
        <taxon>Ecdysozoa</taxon>
        <taxon>Arthropoda</taxon>
        <taxon>Hexapoda</taxon>
        <taxon>Collembola</taxon>
        <taxon>Entomobryomorpha</taxon>
        <taxon>Entomobryoidea</taxon>
        <taxon>Orchesellidae</taxon>
        <taxon>Orchesellinae</taxon>
        <taxon>Orchesella</taxon>
    </lineage>
</organism>
<dbReference type="InterPro" id="IPR003126">
    <property type="entry name" value="Znf_UBR"/>
</dbReference>
<evidence type="ECO:0000256" key="2">
    <source>
        <dbReference type="ARBA" id="ARBA00022771"/>
    </source>
</evidence>
<protein>
    <submittedName>
        <fullName evidence="5">Putative E3 ubiquitin-protein ligase UBR7</fullName>
    </submittedName>
</protein>
<dbReference type="OrthoDB" id="10262564at2759"/>
<reference evidence="5 6" key="1">
    <citation type="journal article" date="2016" name="Genome Biol. Evol.">
        <title>Gene Family Evolution Reflects Adaptation to Soil Environmental Stressors in the Genome of the Collembolan Orchesella cincta.</title>
        <authorList>
            <person name="Faddeeva-Vakhrusheva A."/>
            <person name="Derks M.F."/>
            <person name="Anvar S.Y."/>
            <person name="Agamennone V."/>
            <person name="Suring W."/>
            <person name="Smit S."/>
            <person name="van Straalen N.M."/>
            <person name="Roelofs D."/>
        </authorList>
    </citation>
    <scope>NUCLEOTIDE SEQUENCE [LARGE SCALE GENOMIC DNA]</scope>
    <source>
        <tissue evidence="5">Mixed pool</tissue>
    </source>
</reference>
<proteinExistence type="predicted"/>
<keyword evidence="2" id="KW-0863">Zinc-finger</keyword>
<dbReference type="Proteomes" id="UP000094527">
    <property type="component" value="Unassembled WGS sequence"/>
</dbReference>
<dbReference type="OMA" id="CKKAYVA"/>
<dbReference type="CDD" id="cd19677">
    <property type="entry name" value="UBR-box_UBR7"/>
    <property type="match status" value="1"/>
</dbReference>
<feature type="domain" description="UBR-type" evidence="4">
    <location>
        <begin position="2"/>
        <end position="46"/>
    </location>
</feature>
<dbReference type="SUPFAM" id="SSF57903">
    <property type="entry name" value="FYVE/PHD zinc finger"/>
    <property type="match status" value="1"/>
</dbReference>
<dbReference type="GO" id="GO:0061630">
    <property type="term" value="F:ubiquitin protein ligase activity"/>
    <property type="evidence" value="ECO:0007669"/>
    <property type="project" value="InterPro"/>
</dbReference>
<dbReference type="InterPro" id="IPR013083">
    <property type="entry name" value="Znf_RING/FYVE/PHD"/>
</dbReference>
<dbReference type="STRING" id="48709.A0A1D2NBA1"/>
<accession>A0A1D2NBA1</accession>
<evidence type="ECO:0000313" key="6">
    <source>
        <dbReference type="Proteomes" id="UP000094527"/>
    </source>
</evidence>
<dbReference type="InterPro" id="IPR047506">
    <property type="entry name" value="UBR7-like_UBR-box"/>
</dbReference>
<sequence>MKRQALYACLTCNPKGAPFAQSAGVCLACSYKCHEGHELVELFTKRPYPDPDQDNEVADDSMIQCIICEDWLHFKHCLGYLNTEFETVEEDFELICGSCMSRLSFLQHYAHLTLKPSVTGITGADNKKDIPELQENVDVEATESVSTGLENAATAVSTVESKDHTVDTASQDSGIGSLSDNSCESVPACKLQAFAKETLPFSDIQAVAWKNNLRASLCRCTNCVATYGELKISYLLDSEDTIEHYEAVGKKRSEDAQQSAEASISNQMDQMGRVGQLELIHGYNHLKDQLAEFLNGIAKDGKVVKKEDVNQFFAKMNGELAAKRRRLE</sequence>